<reference evidence="1 2" key="1">
    <citation type="submission" date="2018-04" db="EMBL/GenBank/DDBJ databases">
        <title>Novel Campyloabacter and Helicobacter Species and Strains.</title>
        <authorList>
            <person name="Mannion A.J."/>
            <person name="Shen Z."/>
            <person name="Fox J.G."/>
        </authorList>
    </citation>
    <scope>NUCLEOTIDE SEQUENCE [LARGE SCALE GENOMIC DNA]</scope>
    <source>
        <strain evidence="1 2">MIT 04-9362</strain>
    </source>
</reference>
<dbReference type="RefSeq" id="WP_147288348.1">
    <property type="nucleotide sequence ID" value="NZ_NXLX01000009.1"/>
</dbReference>
<protein>
    <submittedName>
        <fullName evidence="1">Uncharacterized protein</fullName>
    </submittedName>
</protein>
<dbReference type="AlphaFoldDB" id="A0A3D8J937"/>
<sequence length="882" mass="89289">MKRNISLLTGGGGINNSLNASFSSNNSKRFFKPLVASSLALFLSANIASATCNSTTSTSGAPVFCYGNDASSAAEWKVSGISWNGGASGIGGGLFLPTKDQTAITTLKINFNSATSSNPSIAFTDSNATGTITTNNNYFSIVGSEFQSSVGGGKGIQIGNTGNGTLYVDLGSQTGKTFVLDLSKTQTGNTSFAGNITVTGGANNADLKFKETFKGNIILRGYGANLTATFEKEMIGNIGGIGGNGSSSAGTLTAKFNNGAKLTGNIQTGRADDANDFVKNEVTFDGANNATDIVMKGNITSYGTGYANLPPDETRGNHVTFAKGSLEGNIEARGRNSRNGFNEVKFTDASGGQKIKGDILASGTISNAKNSVSFSGTGTVEGNVNATVGTNILTFGGTTNSITGSVSAGNGSNTITFGTTATSSGQTKTSAINTISKGISASGGTNTITANNSEITINGSITNNAGTNTIKAENGNITIKKAENLNGSMIIQVNGGGNATNTISAQTLTIDVDKIEASGNWASANKNVITSTTNGTLKTNTITASTGKTPSTNTINFTSGVVEVGSGGISASGGKNDIVTNTITISGDISASSGTNTITANANNNSGITINSNITNDSGTNTIKAENGNITITKKDGKIETRGGWVATNTITAKNITIDVNSITAVYTNNNSKSTNTITATESGNITANITAQNKGTNNITLNGTGSNSITGNITAGGGTNNILIKNAATSIPSTPSGGAYTTLDLSATDLITALKSLSSLTGNITTNSNGNNNIVFENKIWMPSQVKVSNNIMNLEGISSGTLTTNGGTTNLVLRLDSATNSGVIPVYTVKTTGGTANLVMQGPVNVEADIDYGTSGITNLIFASNNDGKTADEFKNGVAG</sequence>
<accession>A0A3D8J937</accession>
<name>A0A3D8J937_9HELI</name>
<gene>
    <name evidence="1" type="ORF">CQA57_04760</name>
</gene>
<organism evidence="1 2">
    <name type="scientific">Helicobacter anseris</name>
    <dbReference type="NCBI Taxonomy" id="375926"/>
    <lineage>
        <taxon>Bacteria</taxon>
        <taxon>Pseudomonadati</taxon>
        <taxon>Campylobacterota</taxon>
        <taxon>Epsilonproteobacteria</taxon>
        <taxon>Campylobacterales</taxon>
        <taxon>Helicobacteraceae</taxon>
        <taxon>Helicobacter</taxon>
    </lineage>
</organism>
<comment type="caution">
    <text evidence="1">The sequence shown here is derived from an EMBL/GenBank/DDBJ whole genome shotgun (WGS) entry which is preliminary data.</text>
</comment>
<evidence type="ECO:0000313" key="1">
    <source>
        <dbReference type="EMBL" id="RDU73616.1"/>
    </source>
</evidence>
<evidence type="ECO:0000313" key="2">
    <source>
        <dbReference type="Proteomes" id="UP000256695"/>
    </source>
</evidence>
<keyword evidence="2" id="KW-1185">Reference proteome</keyword>
<dbReference type="Proteomes" id="UP000256695">
    <property type="component" value="Unassembled WGS sequence"/>
</dbReference>
<proteinExistence type="predicted"/>
<feature type="non-terminal residue" evidence="1">
    <location>
        <position position="882"/>
    </location>
</feature>
<dbReference type="EMBL" id="NXLX01000009">
    <property type="protein sequence ID" value="RDU73616.1"/>
    <property type="molecule type" value="Genomic_DNA"/>
</dbReference>